<keyword evidence="9" id="KW-1185">Reference proteome</keyword>
<accession>A0A813WXT5</accession>
<dbReference type="EMBL" id="CAJNOQ010001013">
    <property type="protein sequence ID" value="CAF0860282.1"/>
    <property type="molecule type" value="Genomic_DNA"/>
</dbReference>
<evidence type="ECO:0000313" key="7">
    <source>
        <dbReference type="EMBL" id="CAF0860282.1"/>
    </source>
</evidence>
<evidence type="ECO:0000256" key="1">
    <source>
        <dbReference type="ARBA" id="ARBA00009451"/>
    </source>
</evidence>
<gene>
    <name evidence="7" type="ORF">GPM918_LOCUS6549</name>
    <name evidence="8" type="ORF">SRO942_LOCUS6549</name>
</gene>
<dbReference type="InterPro" id="IPR036394">
    <property type="entry name" value="Ribosomal_uL22_sf"/>
</dbReference>
<evidence type="ECO:0000256" key="3">
    <source>
        <dbReference type="ARBA" id="ARBA00023274"/>
    </source>
</evidence>
<dbReference type="GO" id="GO:0005762">
    <property type="term" value="C:mitochondrial large ribosomal subunit"/>
    <property type="evidence" value="ECO:0007669"/>
    <property type="project" value="TreeGrafter"/>
</dbReference>
<evidence type="ECO:0000256" key="4">
    <source>
        <dbReference type="ARBA" id="ARBA00035286"/>
    </source>
</evidence>
<evidence type="ECO:0000256" key="6">
    <source>
        <dbReference type="RuleBase" id="RU004005"/>
    </source>
</evidence>
<dbReference type="PANTHER" id="PTHR13501:SF8">
    <property type="entry name" value="LARGE RIBOSOMAL SUBUNIT PROTEIN UL22M"/>
    <property type="match status" value="1"/>
</dbReference>
<sequence>MYLLFTELAAQIGEVWREQAFKILVEGHVQMTLYLNKILKTLLSPSVIIRPSVVFYGSKSKQPHPWKWAPDDVIQTEDYKHEFGIPDEWHKYNRIVYPPQLPGEPERKGFVHHARTYIRGGIKKYWFLAQMVRGMSIDEAIKQLSFHALPTALKMRDTLIEAQEMAVKEHNIEYKSNLWVSQSYVKRALIVKGLRRRPKYQFAVLHYRYFHYMVRLEEGPPPEQFYPAKYPELNERLEKRLDELNSRKIVGSIS</sequence>
<dbReference type="GO" id="GO:0006412">
    <property type="term" value="P:translation"/>
    <property type="evidence" value="ECO:0007669"/>
    <property type="project" value="InterPro"/>
</dbReference>
<dbReference type="Proteomes" id="UP000663829">
    <property type="component" value="Unassembled WGS sequence"/>
</dbReference>
<reference evidence="7" key="1">
    <citation type="submission" date="2021-02" db="EMBL/GenBank/DDBJ databases">
        <authorList>
            <person name="Nowell W R."/>
        </authorList>
    </citation>
    <scope>NUCLEOTIDE SEQUENCE</scope>
</reference>
<proteinExistence type="inferred from homology"/>
<dbReference type="InterPro" id="IPR001063">
    <property type="entry name" value="Ribosomal_uL22"/>
</dbReference>
<keyword evidence="3 6" id="KW-0687">Ribonucleoprotein</keyword>
<dbReference type="PANTHER" id="PTHR13501">
    <property type="entry name" value="CHLOROPLAST 50S RIBOSOMAL PROTEIN L22-RELATED"/>
    <property type="match status" value="1"/>
</dbReference>
<comment type="similarity">
    <text evidence="1 6">Belongs to the universal ribosomal protein uL22 family.</text>
</comment>
<dbReference type="Proteomes" id="UP000681722">
    <property type="component" value="Unassembled WGS sequence"/>
</dbReference>
<evidence type="ECO:0000256" key="5">
    <source>
        <dbReference type="ARBA" id="ARBA00035506"/>
    </source>
</evidence>
<dbReference type="SUPFAM" id="SSF54843">
    <property type="entry name" value="Ribosomal protein L22"/>
    <property type="match status" value="1"/>
</dbReference>
<organism evidence="7 9">
    <name type="scientific">Didymodactylos carnosus</name>
    <dbReference type="NCBI Taxonomy" id="1234261"/>
    <lineage>
        <taxon>Eukaryota</taxon>
        <taxon>Metazoa</taxon>
        <taxon>Spiralia</taxon>
        <taxon>Gnathifera</taxon>
        <taxon>Rotifera</taxon>
        <taxon>Eurotatoria</taxon>
        <taxon>Bdelloidea</taxon>
        <taxon>Philodinida</taxon>
        <taxon>Philodinidae</taxon>
        <taxon>Didymodactylos</taxon>
    </lineage>
</organism>
<evidence type="ECO:0000313" key="8">
    <source>
        <dbReference type="EMBL" id="CAF3647946.1"/>
    </source>
</evidence>
<keyword evidence="2 6" id="KW-0689">Ribosomal protein</keyword>
<dbReference type="EMBL" id="CAJOBC010001013">
    <property type="protein sequence ID" value="CAF3647946.1"/>
    <property type="molecule type" value="Genomic_DNA"/>
</dbReference>
<dbReference type="OrthoDB" id="416470at2759"/>
<dbReference type="GO" id="GO:0003735">
    <property type="term" value="F:structural constituent of ribosome"/>
    <property type="evidence" value="ECO:0007669"/>
    <property type="project" value="InterPro"/>
</dbReference>
<dbReference type="InterPro" id="IPR047867">
    <property type="entry name" value="Ribosomal_uL22_bac/org-type"/>
</dbReference>
<protein>
    <recommendedName>
        <fullName evidence="4">Large ribosomal subunit protein uL22m</fullName>
    </recommendedName>
    <alternativeName>
        <fullName evidence="5">39S ribosomal protein L22, mitochondrial</fullName>
    </alternativeName>
</protein>
<evidence type="ECO:0000313" key="9">
    <source>
        <dbReference type="Proteomes" id="UP000663829"/>
    </source>
</evidence>
<dbReference type="Pfam" id="PF00237">
    <property type="entry name" value="Ribosomal_L22"/>
    <property type="match status" value="1"/>
</dbReference>
<comment type="caution">
    <text evidence="7">The sequence shown here is derived from an EMBL/GenBank/DDBJ whole genome shotgun (WGS) entry which is preliminary data.</text>
</comment>
<evidence type="ECO:0000256" key="2">
    <source>
        <dbReference type="ARBA" id="ARBA00022980"/>
    </source>
</evidence>
<name>A0A813WXT5_9BILA</name>
<dbReference type="AlphaFoldDB" id="A0A813WXT5"/>
<dbReference type="Gene3D" id="3.90.470.10">
    <property type="entry name" value="Ribosomal protein L22/L17"/>
    <property type="match status" value="1"/>
</dbReference>